<dbReference type="PROSITE" id="PS50092">
    <property type="entry name" value="TSP1"/>
    <property type="match status" value="4"/>
</dbReference>
<dbReference type="InterPro" id="IPR010294">
    <property type="entry name" value="ADAMTS_spacer1"/>
</dbReference>
<dbReference type="PROSITE" id="PS50900">
    <property type="entry name" value="PLAC"/>
    <property type="match status" value="1"/>
</dbReference>
<evidence type="ECO:0000313" key="9">
    <source>
        <dbReference type="Proteomes" id="UP000762676"/>
    </source>
</evidence>
<feature type="region of interest" description="Disordered" evidence="5">
    <location>
        <begin position="586"/>
        <end position="667"/>
    </location>
</feature>
<accession>A0AAV4FW72</accession>
<dbReference type="GO" id="GO:0006508">
    <property type="term" value="P:proteolysis"/>
    <property type="evidence" value="ECO:0007669"/>
    <property type="project" value="TreeGrafter"/>
</dbReference>
<dbReference type="GO" id="GO:0030198">
    <property type="term" value="P:extracellular matrix organization"/>
    <property type="evidence" value="ECO:0007669"/>
    <property type="project" value="TreeGrafter"/>
</dbReference>
<evidence type="ECO:0000256" key="3">
    <source>
        <dbReference type="ARBA" id="ARBA00022729"/>
    </source>
</evidence>
<reference evidence="8 9" key="1">
    <citation type="journal article" date="2021" name="Elife">
        <title>Chloroplast acquisition without the gene transfer in kleptoplastic sea slugs, Plakobranchus ocellatus.</title>
        <authorList>
            <person name="Maeda T."/>
            <person name="Takahashi S."/>
            <person name="Yoshida T."/>
            <person name="Shimamura S."/>
            <person name="Takaki Y."/>
            <person name="Nagai Y."/>
            <person name="Toyoda A."/>
            <person name="Suzuki Y."/>
            <person name="Arimoto A."/>
            <person name="Ishii H."/>
            <person name="Satoh N."/>
            <person name="Nishiyama T."/>
            <person name="Hasebe M."/>
            <person name="Maruyama T."/>
            <person name="Minagawa J."/>
            <person name="Obokata J."/>
            <person name="Shigenobu S."/>
        </authorList>
    </citation>
    <scope>NUCLEOTIDE SEQUENCE [LARGE SCALE GENOMIC DNA]</scope>
</reference>
<proteinExistence type="predicted"/>
<feature type="compositionally biased region" description="Low complexity" evidence="5">
    <location>
        <begin position="217"/>
        <end position="240"/>
    </location>
</feature>
<feature type="region of interest" description="Disordered" evidence="5">
    <location>
        <begin position="104"/>
        <end position="295"/>
    </location>
</feature>
<name>A0AAV4FW72_9GAST</name>
<feature type="signal peptide" evidence="6">
    <location>
        <begin position="1"/>
        <end position="21"/>
    </location>
</feature>
<dbReference type="EMBL" id="BMAT01000948">
    <property type="protein sequence ID" value="GFR76968.1"/>
    <property type="molecule type" value="Genomic_DNA"/>
</dbReference>
<dbReference type="GO" id="GO:0031012">
    <property type="term" value="C:extracellular matrix"/>
    <property type="evidence" value="ECO:0007669"/>
    <property type="project" value="TreeGrafter"/>
</dbReference>
<dbReference type="PANTHER" id="PTHR13723:SF281">
    <property type="entry name" value="PAPILIN"/>
    <property type="match status" value="1"/>
</dbReference>
<keyword evidence="3 6" id="KW-0732">Signal</keyword>
<comment type="caution">
    <text evidence="8">The sequence shown here is derived from an EMBL/GenBank/DDBJ whole genome shotgun (WGS) entry which is preliminary data.</text>
</comment>
<dbReference type="InterPro" id="IPR050439">
    <property type="entry name" value="ADAMTS_ADAMTS-like"/>
</dbReference>
<dbReference type="Gene3D" id="2.20.100.10">
    <property type="entry name" value="Thrombospondin type-1 (TSP1) repeat"/>
    <property type="match status" value="3"/>
</dbReference>
<evidence type="ECO:0000256" key="6">
    <source>
        <dbReference type="SAM" id="SignalP"/>
    </source>
</evidence>
<dbReference type="Pfam" id="PF19030">
    <property type="entry name" value="TSP1_ADAMTS"/>
    <property type="match status" value="4"/>
</dbReference>
<protein>
    <submittedName>
        <fullName evidence="8">Thrombospondin type-1 domain-containing protein 4</fullName>
    </submittedName>
</protein>
<sequence>MISMWCSCSHLLAKLIFSILALSTKGGDGIINSKWALGQPGYYYGAGVRFSYGRISGSCKGSCIQSSGPTTEDILVQILYYDKNPGIAYEFTIPNTVDFNPLNGISHATSSSPTPVSSEEQLPKIRFAPREPGSASSRHRGRSRAHAHEQRVPRRRYTSSRLEDEDDSLTESHPSTQISRSGGRPDETSAADGGPPPQELSIGTSYGSHTLGGRGLSYTYGGPASSGSSSRTRSRTSASTNRRRNGKQKPGRRVIERYISGTSTSRAVRPASPPRYVSAVRRQDTPRRRGGQSNYVRTPRYQSFSARATSYKEHTVDASDRDNRYNRGSLRSQYRWKISGFSECSHTCGGGLQSTNIVCVSVGGRTQVVVTPENCASYRRPRQQTVACNKTPCSPAWESDPWSECSVTCGSGTQVRKVECRQRFSSTLTLKVSADECGLENKPAVAQQCDTGLCSRWSVGPWSECEECGSRESRREVRCVDLTESPIPGNYCSEAKPAATRQCDTKPCSAAWWLSDWSSECSVTCGDGYMSRDVRCIIDSRDESVKSSDSTRRSIPARESTRCEANLRPDTRKVCSQGTCPLEPRYQRTDRYEPSRYDTRDDDEDRSREYTSTVSEQSSREAGRYQPETINSRQGLELGDIDSYSDERSESRHLLSDRRKHSEIRNQRTERRYHGKRCSDKSKRRCLMVVQARLCSYPYYQRVCCRSCRKHALKL</sequence>
<feature type="compositionally biased region" description="Basic residues" evidence="5">
    <location>
        <begin position="241"/>
        <end position="252"/>
    </location>
</feature>
<keyword evidence="4" id="KW-0677">Repeat</keyword>
<dbReference type="Pfam" id="PF05986">
    <property type="entry name" value="ADAMTS_spacer1"/>
    <property type="match status" value="1"/>
</dbReference>
<evidence type="ECO:0000256" key="2">
    <source>
        <dbReference type="ARBA" id="ARBA00022525"/>
    </source>
</evidence>
<evidence type="ECO:0000256" key="1">
    <source>
        <dbReference type="ARBA" id="ARBA00004613"/>
    </source>
</evidence>
<organism evidence="8 9">
    <name type="scientific">Elysia marginata</name>
    <dbReference type="NCBI Taxonomy" id="1093978"/>
    <lineage>
        <taxon>Eukaryota</taxon>
        <taxon>Metazoa</taxon>
        <taxon>Spiralia</taxon>
        <taxon>Lophotrochozoa</taxon>
        <taxon>Mollusca</taxon>
        <taxon>Gastropoda</taxon>
        <taxon>Heterobranchia</taxon>
        <taxon>Euthyneura</taxon>
        <taxon>Panpulmonata</taxon>
        <taxon>Sacoglossa</taxon>
        <taxon>Placobranchoidea</taxon>
        <taxon>Plakobranchidae</taxon>
        <taxon>Elysia</taxon>
    </lineage>
</organism>
<dbReference type="AlphaFoldDB" id="A0AAV4FW72"/>
<feature type="compositionally biased region" description="Basic and acidic residues" evidence="5">
    <location>
        <begin position="645"/>
        <end position="657"/>
    </location>
</feature>
<dbReference type="Pfam" id="PF08686">
    <property type="entry name" value="PLAC"/>
    <property type="match status" value="1"/>
</dbReference>
<keyword evidence="2" id="KW-0964">Secreted</keyword>
<dbReference type="SMART" id="SM00209">
    <property type="entry name" value="TSP1"/>
    <property type="match status" value="4"/>
</dbReference>
<feature type="compositionally biased region" description="Basic and acidic residues" evidence="5">
    <location>
        <begin position="586"/>
        <end position="609"/>
    </location>
</feature>
<dbReference type="Gene3D" id="2.60.120.830">
    <property type="match status" value="1"/>
</dbReference>
<evidence type="ECO:0000256" key="5">
    <source>
        <dbReference type="SAM" id="MobiDB-lite"/>
    </source>
</evidence>
<dbReference type="PANTHER" id="PTHR13723">
    <property type="entry name" value="ADAMTS A DISINTEGRIN AND METALLOPROTEASE WITH THROMBOSPONDIN MOTIFS PROTEASE"/>
    <property type="match status" value="1"/>
</dbReference>
<gene>
    <name evidence="8" type="ORF">ElyMa_000496600</name>
</gene>
<keyword evidence="9" id="KW-1185">Reference proteome</keyword>
<evidence type="ECO:0000259" key="7">
    <source>
        <dbReference type="PROSITE" id="PS50900"/>
    </source>
</evidence>
<dbReference type="GO" id="GO:0005576">
    <property type="term" value="C:extracellular region"/>
    <property type="evidence" value="ECO:0007669"/>
    <property type="project" value="UniProtKB-SubCell"/>
</dbReference>
<comment type="subcellular location">
    <subcellularLocation>
        <location evidence="1">Secreted</location>
    </subcellularLocation>
</comment>
<feature type="chain" id="PRO_5043327017" evidence="6">
    <location>
        <begin position="22"/>
        <end position="715"/>
    </location>
</feature>
<evidence type="ECO:0000256" key="4">
    <source>
        <dbReference type="ARBA" id="ARBA00022737"/>
    </source>
</evidence>
<feature type="compositionally biased region" description="Polar residues" evidence="5">
    <location>
        <begin position="171"/>
        <end position="180"/>
    </location>
</feature>
<feature type="domain" description="PLAC" evidence="7">
    <location>
        <begin position="674"/>
        <end position="712"/>
    </location>
</feature>
<feature type="compositionally biased region" description="Low complexity" evidence="5">
    <location>
        <begin position="109"/>
        <end position="120"/>
    </location>
</feature>
<dbReference type="InterPro" id="IPR010909">
    <property type="entry name" value="PLAC"/>
</dbReference>
<dbReference type="SUPFAM" id="SSF82895">
    <property type="entry name" value="TSP-1 type 1 repeat"/>
    <property type="match status" value="4"/>
</dbReference>
<dbReference type="Proteomes" id="UP000762676">
    <property type="component" value="Unassembled WGS sequence"/>
</dbReference>
<evidence type="ECO:0000313" key="8">
    <source>
        <dbReference type="EMBL" id="GFR76968.1"/>
    </source>
</evidence>
<dbReference type="InterPro" id="IPR036383">
    <property type="entry name" value="TSP1_rpt_sf"/>
</dbReference>
<dbReference type="GO" id="GO:0004222">
    <property type="term" value="F:metalloendopeptidase activity"/>
    <property type="evidence" value="ECO:0007669"/>
    <property type="project" value="TreeGrafter"/>
</dbReference>
<dbReference type="InterPro" id="IPR000884">
    <property type="entry name" value="TSP1_rpt"/>
</dbReference>